<gene>
    <name evidence="1" type="ORF">CEXT_627161</name>
</gene>
<evidence type="ECO:0000313" key="2">
    <source>
        <dbReference type="Proteomes" id="UP001054945"/>
    </source>
</evidence>
<reference evidence="1 2" key="1">
    <citation type="submission" date="2021-06" db="EMBL/GenBank/DDBJ databases">
        <title>Caerostris extrusa draft genome.</title>
        <authorList>
            <person name="Kono N."/>
            <person name="Arakawa K."/>
        </authorList>
    </citation>
    <scope>NUCLEOTIDE SEQUENCE [LARGE SCALE GENOMIC DNA]</scope>
</reference>
<sequence>MQWRSQVHVHGFGESTRRCHSCQFSRRHTVRQNLGLTITCACLTLPASAGQTRLLSARCSNPLARGPYSSSSGQYDVDDESAEAITFRAHTHVGLTSFGMTRSVLSWPAFRFVASPRFRPELSPWWRYAESLGNLVKLQALSASAKCPNTCLFEITPESTQILLLHNQSGFKLSTLL</sequence>
<name>A0AAV4X0X2_CAEEX</name>
<protein>
    <submittedName>
        <fullName evidence="1">Uncharacterized protein</fullName>
    </submittedName>
</protein>
<keyword evidence="2" id="KW-1185">Reference proteome</keyword>
<evidence type="ECO:0000313" key="1">
    <source>
        <dbReference type="EMBL" id="GIY88451.1"/>
    </source>
</evidence>
<comment type="caution">
    <text evidence="1">The sequence shown here is derived from an EMBL/GenBank/DDBJ whole genome shotgun (WGS) entry which is preliminary data.</text>
</comment>
<accession>A0AAV4X0X2</accession>
<dbReference type="AlphaFoldDB" id="A0AAV4X0X2"/>
<dbReference type="Proteomes" id="UP001054945">
    <property type="component" value="Unassembled WGS sequence"/>
</dbReference>
<proteinExistence type="predicted"/>
<organism evidence="1 2">
    <name type="scientific">Caerostris extrusa</name>
    <name type="common">Bark spider</name>
    <name type="synonym">Caerostris bankana</name>
    <dbReference type="NCBI Taxonomy" id="172846"/>
    <lineage>
        <taxon>Eukaryota</taxon>
        <taxon>Metazoa</taxon>
        <taxon>Ecdysozoa</taxon>
        <taxon>Arthropoda</taxon>
        <taxon>Chelicerata</taxon>
        <taxon>Arachnida</taxon>
        <taxon>Araneae</taxon>
        <taxon>Araneomorphae</taxon>
        <taxon>Entelegynae</taxon>
        <taxon>Araneoidea</taxon>
        <taxon>Araneidae</taxon>
        <taxon>Caerostris</taxon>
    </lineage>
</organism>
<dbReference type="EMBL" id="BPLR01017067">
    <property type="protein sequence ID" value="GIY88451.1"/>
    <property type="molecule type" value="Genomic_DNA"/>
</dbReference>